<keyword evidence="5" id="KW-1185">Reference proteome</keyword>
<keyword evidence="2" id="KW-0472">Membrane</keyword>
<dbReference type="PANTHER" id="PTHR33339:SF1">
    <property type="entry name" value="LYSM DOMAIN-CONTAINING PROTEIN"/>
    <property type="match status" value="1"/>
</dbReference>
<feature type="region of interest" description="Disordered" evidence="1">
    <location>
        <begin position="1"/>
        <end position="34"/>
    </location>
</feature>
<evidence type="ECO:0000259" key="3">
    <source>
        <dbReference type="Pfam" id="PF25278"/>
    </source>
</evidence>
<accession>A0A9P6T9X3</accession>
<dbReference type="OrthoDB" id="2504846at2759"/>
<dbReference type="PANTHER" id="PTHR33339">
    <property type="entry name" value="LYSM DOMAIN-CONTAINING PROTEIN"/>
    <property type="match status" value="1"/>
</dbReference>
<name>A0A9P6T9X3_9BASI</name>
<evidence type="ECO:0000256" key="1">
    <source>
        <dbReference type="SAM" id="MobiDB-lite"/>
    </source>
</evidence>
<evidence type="ECO:0000256" key="2">
    <source>
        <dbReference type="SAM" id="Phobius"/>
    </source>
</evidence>
<feature type="compositionally biased region" description="Polar residues" evidence="1">
    <location>
        <begin position="16"/>
        <end position="34"/>
    </location>
</feature>
<reference evidence="4" key="1">
    <citation type="submission" date="2013-11" db="EMBL/GenBank/DDBJ databases">
        <title>Genome sequence of the fusiform rust pathogen reveals effectors for host alternation and coevolution with pine.</title>
        <authorList>
            <consortium name="DOE Joint Genome Institute"/>
            <person name="Smith K."/>
            <person name="Pendleton A."/>
            <person name="Kubisiak T."/>
            <person name="Anderson C."/>
            <person name="Salamov A."/>
            <person name="Aerts A."/>
            <person name="Riley R."/>
            <person name="Clum A."/>
            <person name="Lindquist E."/>
            <person name="Ence D."/>
            <person name="Campbell M."/>
            <person name="Kronenberg Z."/>
            <person name="Feau N."/>
            <person name="Dhillon B."/>
            <person name="Hamelin R."/>
            <person name="Burleigh J."/>
            <person name="Smith J."/>
            <person name="Yandell M."/>
            <person name="Nelson C."/>
            <person name="Grigoriev I."/>
            <person name="Davis J."/>
        </authorList>
    </citation>
    <scope>NUCLEOTIDE SEQUENCE</scope>
    <source>
        <strain evidence="4">G11</strain>
    </source>
</reference>
<feature type="transmembrane region" description="Helical" evidence="2">
    <location>
        <begin position="186"/>
        <end position="212"/>
    </location>
</feature>
<sequence>MTKHSTNHAHLDFDHLNNSIPNHPNQSCPTPHPRNLSQVAISRAENCLKEPLRPNLWEELRMNDYIHHYPRGNKLDLEHYAITVGVSDFVCGIGQVCNAHQLCERVKGRDWYALVAAQNWNTFMNEIYQAVSDLIDFEPDSSRRVRQYAAYVGLSASWISSFPTSLFSSYGPLPNSIWVSRGSLAWFSLSTIGFHMSAINWIVICLFIGYGVDRWTRTADLHWILGQTQDIVEGLLSNITNQIISEPISSDQGLAGINPNGMFLTEVNPVSKINLQREYGQALKSKTLCKLWRIQNAFIARGNEPCNGQGPNGASDDLTRISYCGSDNIIMNVFRAEKDGTHHFTNLKNAPYVENVYGISVSEITLTSWNCQQKYGVFEFEPFLNR</sequence>
<gene>
    <name evidence="4" type="ORF">CROQUDRAFT_47095</name>
</gene>
<evidence type="ECO:0000313" key="4">
    <source>
        <dbReference type="EMBL" id="KAG0144592.1"/>
    </source>
</evidence>
<comment type="caution">
    <text evidence="4">The sequence shown here is derived from an EMBL/GenBank/DDBJ whole genome shotgun (WGS) entry which is preliminary data.</text>
</comment>
<dbReference type="EMBL" id="MU167292">
    <property type="protein sequence ID" value="KAG0144592.1"/>
    <property type="molecule type" value="Genomic_DNA"/>
</dbReference>
<evidence type="ECO:0000313" key="5">
    <source>
        <dbReference type="Proteomes" id="UP000886653"/>
    </source>
</evidence>
<dbReference type="AlphaFoldDB" id="A0A9P6T9X3"/>
<keyword evidence="2" id="KW-0812">Transmembrane</keyword>
<proteinExistence type="predicted"/>
<protein>
    <recommendedName>
        <fullName evidence="3">DUF7872 domain-containing protein</fullName>
    </recommendedName>
</protein>
<feature type="transmembrane region" description="Helical" evidence="2">
    <location>
        <begin position="148"/>
        <end position="166"/>
    </location>
</feature>
<dbReference type="InterPro" id="IPR057194">
    <property type="entry name" value="DUF7872"/>
</dbReference>
<organism evidence="4 5">
    <name type="scientific">Cronartium quercuum f. sp. fusiforme G11</name>
    <dbReference type="NCBI Taxonomy" id="708437"/>
    <lineage>
        <taxon>Eukaryota</taxon>
        <taxon>Fungi</taxon>
        <taxon>Dikarya</taxon>
        <taxon>Basidiomycota</taxon>
        <taxon>Pucciniomycotina</taxon>
        <taxon>Pucciniomycetes</taxon>
        <taxon>Pucciniales</taxon>
        <taxon>Coleosporiaceae</taxon>
        <taxon>Cronartium</taxon>
    </lineage>
</organism>
<dbReference type="Pfam" id="PF25278">
    <property type="entry name" value="DUF7872"/>
    <property type="match status" value="1"/>
</dbReference>
<keyword evidence="2" id="KW-1133">Transmembrane helix</keyword>
<feature type="domain" description="DUF7872" evidence="3">
    <location>
        <begin position="213"/>
        <end position="383"/>
    </location>
</feature>
<dbReference type="Proteomes" id="UP000886653">
    <property type="component" value="Unassembled WGS sequence"/>
</dbReference>